<evidence type="ECO:0000313" key="8">
    <source>
        <dbReference type="Proteomes" id="UP001153636"/>
    </source>
</evidence>
<protein>
    <recommendedName>
        <fullName evidence="9">Glucose dehydrogenase [FAD, quinone]-like</fullName>
    </recommendedName>
</protein>
<feature type="domain" description="Glucose-methanol-choline oxidoreductase N-terminal" evidence="5">
    <location>
        <begin position="64"/>
        <end position="365"/>
    </location>
</feature>
<name>A0A9P0D6J5_9CUCU</name>
<gene>
    <name evidence="7" type="ORF">PSYICH_LOCUS15216</name>
</gene>
<dbReference type="Pfam" id="PF00732">
    <property type="entry name" value="GMC_oxred_N"/>
    <property type="match status" value="1"/>
</dbReference>
<dbReference type="PIRSF" id="PIRSF000137">
    <property type="entry name" value="Alcohol_oxidase"/>
    <property type="match status" value="1"/>
</dbReference>
<dbReference type="InterPro" id="IPR007867">
    <property type="entry name" value="GMC_OxRtase_C"/>
</dbReference>
<feature type="chain" id="PRO_5040218770" description="Glucose dehydrogenase [FAD, quinone]-like" evidence="4">
    <location>
        <begin position="21"/>
        <end position="630"/>
    </location>
</feature>
<evidence type="ECO:0000259" key="5">
    <source>
        <dbReference type="Pfam" id="PF00732"/>
    </source>
</evidence>
<dbReference type="GO" id="GO:0050660">
    <property type="term" value="F:flavin adenine dinucleotide binding"/>
    <property type="evidence" value="ECO:0007669"/>
    <property type="project" value="InterPro"/>
</dbReference>
<dbReference type="GO" id="GO:0016614">
    <property type="term" value="F:oxidoreductase activity, acting on CH-OH group of donors"/>
    <property type="evidence" value="ECO:0007669"/>
    <property type="project" value="InterPro"/>
</dbReference>
<reference evidence="7" key="1">
    <citation type="submission" date="2022-01" db="EMBL/GenBank/DDBJ databases">
        <authorList>
            <person name="King R."/>
        </authorList>
    </citation>
    <scope>NUCLEOTIDE SEQUENCE</scope>
</reference>
<keyword evidence="8" id="KW-1185">Reference proteome</keyword>
<keyword evidence="3" id="KW-0285">Flavoprotein</keyword>
<dbReference type="InterPro" id="IPR036188">
    <property type="entry name" value="FAD/NAD-bd_sf"/>
</dbReference>
<feature type="binding site" evidence="3">
    <location>
        <position position="288"/>
    </location>
    <ligand>
        <name>FAD</name>
        <dbReference type="ChEBI" id="CHEBI:57692"/>
    </ligand>
</feature>
<evidence type="ECO:0000256" key="3">
    <source>
        <dbReference type="PIRSR" id="PIRSR000137-2"/>
    </source>
</evidence>
<dbReference type="PANTHER" id="PTHR11552">
    <property type="entry name" value="GLUCOSE-METHANOL-CHOLINE GMC OXIDOREDUCTASE"/>
    <property type="match status" value="1"/>
</dbReference>
<feature type="binding site" evidence="3">
    <location>
        <begin position="73"/>
        <end position="74"/>
    </location>
    <ligand>
        <name>FAD</name>
        <dbReference type="ChEBI" id="CHEBI:57692"/>
    </ligand>
</feature>
<sequence length="630" mass="70785">MGANYKLLFLILSIINISSGQETLEYYKKLINDGLQSAQNYQLHTDARMYHGDNVDMIKEYGRYDFVIIGGGTSGSVVASRLSEMNFQVLLLEAGYFSNDTFEQFLRFAKPFHMYSDLNWGYKTVPQKTGCLGLINESCLVPRGKGVGGNTLINDAIYSRGHPQNFNLWSKITGDVSWSYPKILQYFKKSENFHSTNEKAEAMLSYHGTEGELNVQHRVPDFYLTDTFLEANKELGYDITDMNRPNQIGPSIYQYYSTKEGRREDFGTVFLKPNLDKPNLKVLTGSYVTNIVVNKQTKRAHSVIFTNSGSTYRVKTDIEIILSAGVISTPQILMLSGIGPKKHLQDMGIDLIQDLNVGSTLRDQPFVDLRFSSNVKIPAESLDDQIKDYLKGVGTLTAPTVNQGVGFYNINTPPGKKPNLEVFSDIIEYSDVEKKLMGYKPEIYDALWGSNNTHISFVIENILPNSAGTVRLKSNNPYEYPLIDLNLLSDPNDTDIEVLYQGIQLILSMSETQAYQKLDLKYLSKPLPPCKSFEFRSKEYWYCFIRQTAQTAFHPVGTCPMGASKENGAVVDSKLKVFGIDGLRVIDASVFPTQVSGHPDVAALMIAEKMSDVLKFEYFSKIPDEEVTSS</sequence>
<feature type="active site" description="Proton acceptor" evidence="2">
    <location>
        <position position="598"/>
    </location>
</feature>
<comment type="cofactor">
    <cofactor evidence="3">
        <name>FAD</name>
        <dbReference type="ChEBI" id="CHEBI:57692"/>
    </cofactor>
</comment>
<organism evidence="7 8">
    <name type="scientific">Psylliodes chrysocephalus</name>
    <dbReference type="NCBI Taxonomy" id="3402493"/>
    <lineage>
        <taxon>Eukaryota</taxon>
        <taxon>Metazoa</taxon>
        <taxon>Ecdysozoa</taxon>
        <taxon>Arthropoda</taxon>
        <taxon>Hexapoda</taxon>
        <taxon>Insecta</taxon>
        <taxon>Pterygota</taxon>
        <taxon>Neoptera</taxon>
        <taxon>Endopterygota</taxon>
        <taxon>Coleoptera</taxon>
        <taxon>Polyphaga</taxon>
        <taxon>Cucujiformia</taxon>
        <taxon>Chrysomeloidea</taxon>
        <taxon>Chrysomelidae</taxon>
        <taxon>Galerucinae</taxon>
        <taxon>Alticini</taxon>
        <taxon>Psylliodes</taxon>
    </lineage>
</organism>
<dbReference type="Pfam" id="PF05199">
    <property type="entry name" value="GMC_oxred_C"/>
    <property type="match status" value="1"/>
</dbReference>
<keyword evidence="4" id="KW-0732">Signal</keyword>
<dbReference type="EMBL" id="OV651821">
    <property type="protein sequence ID" value="CAH1115142.1"/>
    <property type="molecule type" value="Genomic_DNA"/>
</dbReference>
<dbReference type="PANTHER" id="PTHR11552:SF158">
    <property type="entry name" value="GH23626P-RELATED"/>
    <property type="match status" value="1"/>
</dbReference>
<comment type="similarity">
    <text evidence="1">Belongs to the GMC oxidoreductase family.</text>
</comment>
<dbReference type="Proteomes" id="UP001153636">
    <property type="component" value="Chromosome 9"/>
</dbReference>
<dbReference type="AlphaFoldDB" id="A0A9P0D6J5"/>
<evidence type="ECO:0000259" key="6">
    <source>
        <dbReference type="Pfam" id="PF05199"/>
    </source>
</evidence>
<feature type="domain" description="Glucose-methanol-choline oxidoreductase C-terminal" evidence="6">
    <location>
        <begin position="464"/>
        <end position="607"/>
    </location>
</feature>
<evidence type="ECO:0000256" key="1">
    <source>
        <dbReference type="ARBA" id="ARBA00010790"/>
    </source>
</evidence>
<dbReference type="Gene3D" id="3.50.50.60">
    <property type="entry name" value="FAD/NAD(P)-binding domain"/>
    <property type="match status" value="1"/>
</dbReference>
<dbReference type="SUPFAM" id="SSF54373">
    <property type="entry name" value="FAD-linked reductases, C-terminal domain"/>
    <property type="match status" value="1"/>
</dbReference>
<evidence type="ECO:0000256" key="2">
    <source>
        <dbReference type="PIRSR" id="PIRSR000137-1"/>
    </source>
</evidence>
<feature type="active site" description="Proton donor" evidence="2">
    <location>
        <position position="554"/>
    </location>
</feature>
<proteinExistence type="inferred from homology"/>
<dbReference type="InterPro" id="IPR012132">
    <property type="entry name" value="GMC_OxRdtase"/>
</dbReference>
<dbReference type="InterPro" id="IPR000172">
    <property type="entry name" value="GMC_OxRdtase_N"/>
</dbReference>
<dbReference type="OrthoDB" id="269227at2759"/>
<accession>A0A9P0D6J5</accession>
<evidence type="ECO:0000313" key="7">
    <source>
        <dbReference type="EMBL" id="CAH1115142.1"/>
    </source>
</evidence>
<feature type="signal peptide" evidence="4">
    <location>
        <begin position="1"/>
        <end position="20"/>
    </location>
</feature>
<evidence type="ECO:0000256" key="4">
    <source>
        <dbReference type="SAM" id="SignalP"/>
    </source>
</evidence>
<dbReference type="Gene3D" id="3.30.560.10">
    <property type="entry name" value="Glucose Oxidase, domain 3"/>
    <property type="match status" value="1"/>
</dbReference>
<keyword evidence="3" id="KW-0274">FAD</keyword>
<dbReference type="SUPFAM" id="SSF51905">
    <property type="entry name" value="FAD/NAD(P)-binding domain"/>
    <property type="match status" value="1"/>
</dbReference>
<evidence type="ECO:0008006" key="9">
    <source>
        <dbReference type="Google" id="ProtNLM"/>
    </source>
</evidence>